<dbReference type="EMBL" id="MN740013">
    <property type="protein sequence ID" value="QHT83872.1"/>
    <property type="molecule type" value="Genomic_DNA"/>
</dbReference>
<dbReference type="InterPro" id="IPR029044">
    <property type="entry name" value="Nucleotide-diphossugar_trans"/>
</dbReference>
<proteinExistence type="predicted"/>
<evidence type="ECO:0000313" key="1">
    <source>
        <dbReference type="EMBL" id="QHT83872.1"/>
    </source>
</evidence>
<dbReference type="Gene3D" id="3.90.550.10">
    <property type="entry name" value="Spore Coat Polysaccharide Biosynthesis Protein SpsA, Chain A"/>
    <property type="match status" value="1"/>
</dbReference>
<sequence>MSNNINFDIVNDNNENTKNTKELMNSNTSFSFLLKEYLSKNTPVVYILTPCFGSICYVNYVHCLMNTIEIFKQFEIELIVEFCRNDSLVSRARNNLVAKAMNNPKMTHIMFIDNDITWDPTDILKLMISDKNLIGGVYPLKRYNWESLLKDNANLEDKNPNIVQKWIQKKNNSQFKNTITDENAIQFNMVNYNINYIDKVLSIEKNIAKVKHLATGFMMIKRNVIEKMSKAFPSTKYVDDVFFLKPEENEFAYALFDCGVEEGHYFSEDWLFCHRWSKMGGSIWIDVTISLTHTGIEDFRGCYIASII</sequence>
<organism evidence="1">
    <name type="scientific">viral metagenome</name>
    <dbReference type="NCBI Taxonomy" id="1070528"/>
    <lineage>
        <taxon>unclassified sequences</taxon>
        <taxon>metagenomes</taxon>
        <taxon>organismal metagenomes</taxon>
    </lineage>
</organism>
<protein>
    <submittedName>
        <fullName evidence="1">Uncharacterized protein</fullName>
    </submittedName>
</protein>
<reference evidence="1" key="1">
    <citation type="journal article" date="2020" name="Nature">
        <title>Giant virus diversity and host interactions through global metagenomics.</title>
        <authorList>
            <person name="Schulz F."/>
            <person name="Roux S."/>
            <person name="Paez-Espino D."/>
            <person name="Jungbluth S."/>
            <person name="Walsh D.A."/>
            <person name="Denef V.J."/>
            <person name="McMahon K.D."/>
            <person name="Konstantinidis K.T."/>
            <person name="Eloe-Fadrosh E.A."/>
            <person name="Kyrpides N.C."/>
            <person name="Woyke T."/>
        </authorList>
    </citation>
    <scope>NUCLEOTIDE SEQUENCE</scope>
    <source>
        <strain evidence="1">GVMAG-M-3300023184-168</strain>
    </source>
</reference>
<name>A0A6C0HTL8_9ZZZZ</name>
<accession>A0A6C0HTL8</accession>
<dbReference type="SUPFAM" id="SSF53448">
    <property type="entry name" value="Nucleotide-diphospho-sugar transferases"/>
    <property type="match status" value="1"/>
</dbReference>
<dbReference type="AlphaFoldDB" id="A0A6C0HTL8"/>